<feature type="region of interest" description="Disordered" evidence="6">
    <location>
        <begin position="437"/>
        <end position="459"/>
    </location>
</feature>
<name>A0ABD3NQ62_9STRA</name>
<protein>
    <recommendedName>
        <fullName evidence="7">Peptidase M20 dimerisation domain-containing protein</fullName>
    </recommendedName>
</protein>
<dbReference type="SUPFAM" id="SSF55031">
    <property type="entry name" value="Bacterial exopeptidase dimerisation domain"/>
    <property type="match status" value="1"/>
</dbReference>
<dbReference type="EMBL" id="JALLAZ020001226">
    <property type="protein sequence ID" value="KAL3778315.1"/>
    <property type="molecule type" value="Genomic_DNA"/>
</dbReference>
<reference evidence="8 9" key="1">
    <citation type="submission" date="2024-10" db="EMBL/GenBank/DDBJ databases">
        <title>Updated reference genomes for cyclostephanoid diatoms.</title>
        <authorList>
            <person name="Roberts W.R."/>
            <person name="Alverson A.J."/>
        </authorList>
    </citation>
    <scope>NUCLEOTIDE SEQUENCE [LARGE SCALE GENOMIC DNA]</scope>
    <source>
        <strain evidence="8 9">AJA276-08</strain>
    </source>
</reference>
<accession>A0ABD3NQ62</accession>
<evidence type="ECO:0000256" key="6">
    <source>
        <dbReference type="SAM" id="MobiDB-lite"/>
    </source>
</evidence>
<dbReference type="GO" id="GO:0016787">
    <property type="term" value="F:hydrolase activity"/>
    <property type="evidence" value="ECO:0007669"/>
    <property type="project" value="UniProtKB-KW"/>
</dbReference>
<comment type="caution">
    <text evidence="8">The sequence shown here is derived from an EMBL/GenBank/DDBJ whole genome shotgun (WGS) entry which is preliminary data.</text>
</comment>
<dbReference type="Gene3D" id="3.30.70.360">
    <property type="match status" value="1"/>
</dbReference>
<organism evidence="8 9">
    <name type="scientific">Stephanodiscus triporus</name>
    <dbReference type="NCBI Taxonomy" id="2934178"/>
    <lineage>
        <taxon>Eukaryota</taxon>
        <taxon>Sar</taxon>
        <taxon>Stramenopiles</taxon>
        <taxon>Ochrophyta</taxon>
        <taxon>Bacillariophyta</taxon>
        <taxon>Coscinodiscophyceae</taxon>
        <taxon>Thalassiosirophycidae</taxon>
        <taxon>Stephanodiscales</taxon>
        <taxon>Stephanodiscaceae</taxon>
        <taxon>Stephanodiscus</taxon>
    </lineage>
</organism>
<gene>
    <name evidence="8" type="ORF">ACHAW5_008868</name>
</gene>
<comment type="similarity">
    <text evidence="2">Belongs to the peptidase M20A family.</text>
</comment>
<keyword evidence="9" id="KW-1185">Reference proteome</keyword>
<dbReference type="PANTHER" id="PTHR43808:SF25">
    <property type="entry name" value="PEPTIDASE M20 DIMERISATION DOMAIN-CONTAINING PROTEIN"/>
    <property type="match status" value="1"/>
</dbReference>
<feature type="region of interest" description="Disordered" evidence="6">
    <location>
        <begin position="211"/>
        <end position="248"/>
    </location>
</feature>
<evidence type="ECO:0000313" key="9">
    <source>
        <dbReference type="Proteomes" id="UP001530315"/>
    </source>
</evidence>
<dbReference type="InterPro" id="IPR011650">
    <property type="entry name" value="Peptidase_M20_dimer"/>
</dbReference>
<feature type="compositionally biased region" description="Acidic residues" evidence="6">
    <location>
        <begin position="219"/>
        <end position="239"/>
    </location>
</feature>
<dbReference type="InterPro" id="IPR050072">
    <property type="entry name" value="Peptidase_M20A"/>
</dbReference>
<keyword evidence="3" id="KW-0479">Metal-binding</keyword>
<dbReference type="PANTHER" id="PTHR43808">
    <property type="entry name" value="ACETYLORNITHINE DEACETYLASE"/>
    <property type="match status" value="1"/>
</dbReference>
<dbReference type="Pfam" id="PF01546">
    <property type="entry name" value="Peptidase_M20"/>
    <property type="match status" value="1"/>
</dbReference>
<dbReference type="Gene3D" id="3.40.630.10">
    <property type="entry name" value="Zn peptidases"/>
    <property type="match status" value="2"/>
</dbReference>
<evidence type="ECO:0000259" key="7">
    <source>
        <dbReference type="Pfam" id="PF07687"/>
    </source>
</evidence>
<dbReference type="InterPro" id="IPR002933">
    <property type="entry name" value="Peptidase_M20"/>
</dbReference>
<proteinExistence type="inferred from homology"/>
<dbReference type="Pfam" id="PF07687">
    <property type="entry name" value="M20_dimer"/>
    <property type="match status" value="1"/>
</dbReference>
<evidence type="ECO:0000256" key="5">
    <source>
        <dbReference type="ARBA" id="ARBA00022833"/>
    </source>
</evidence>
<dbReference type="AlphaFoldDB" id="A0ABD3NQ62"/>
<dbReference type="SUPFAM" id="SSF53187">
    <property type="entry name" value="Zn-dependent exopeptidases"/>
    <property type="match status" value="1"/>
</dbReference>
<keyword evidence="4" id="KW-0378">Hydrolase</keyword>
<evidence type="ECO:0000256" key="4">
    <source>
        <dbReference type="ARBA" id="ARBA00022801"/>
    </source>
</evidence>
<sequence length="531" mass="57722">MRRRSEAADVVPTTEEILAAVDSVRGDAIEFLRAIVAIDSTLDRGEGRVQNFIHDHLLRTAPGLEVTRQPVRLDDIRDRRGYSPVDWAYDDDQKFNVVARCRRLPPPRRGPLRREDDILEDDDDVLLVGHVDVVPASSDDPWTDPPFAPAVRDGRMYGRGAGDMKGGVVAMVYAVVALRRLGYTPGGGGVTLCTVVEEECTGNGALAASSSLLMSPLGPEEEEEEGGGEDDDDDDDDDAGTGKKRRRRRRTAVIIPEPFPWIVTAQMGVLWFTATVTGRPCHVLSTSSGSNAIEGAYSIYESLRVLEARYNEPRGYAHPAYAGHDHPVNFNLGKISGGDWTSSVPGRCAFEARVGFLPGTNIDDVKRDVETIMRARADELGLGLEVAYRGFHADGAVLLPEYVDGMVDVADGDGDDDDDGGSLQRDFVETLRKCHRLATSSPSSSPGDSGMAASENKSSGELHLRPVTCTTDARFYSSLYHDPSKVVVTCFGPEATNIHGVDESVSLESIRDVTATIALFIRDWCGLVKDE</sequence>
<dbReference type="PROSITE" id="PS00758">
    <property type="entry name" value="ARGE_DAPE_CPG2_1"/>
    <property type="match status" value="1"/>
</dbReference>
<comment type="cofactor">
    <cofactor evidence="1">
        <name>Zn(2+)</name>
        <dbReference type="ChEBI" id="CHEBI:29105"/>
    </cofactor>
</comment>
<evidence type="ECO:0000256" key="1">
    <source>
        <dbReference type="ARBA" id="ARBA00001947"/>
    </source>
</evidence>
<keyword evidence="5" id="KW-0862">Zinc</keyword>
<dbReference type="InterPro" id="IPR036264">
    <property type="entry name" value="Bact_exopeptidase_dim_dom"/>
</dbReference>
<dbReference type="Proteomes" id="UP001530315">
    <property type="component" value="Unassembled WGS sequence"/>
</dbReference>
<dbReference type="InterPro" id="IPR001261">
    <property type="entry name" value="ArgE/DapE_CS"/>
</dbReference>
<evidence type="ECO:0000256" key="2">
    <source>
        <dbReference type="ARBA" id="ARBA00006247"/>
    </source>
</evidence>
<feature type="domain" description="Peptidase M20 dimerisation" evidence="7">
    <location>
        <begin position="265"/>
        <end position="378"/>
    </location>
</feature>
<evidence type="ECO:0000313" key="8">
    <source>
        <dbReference type="EMBL" id="KAL3778315.1"/>
    </source>
</evidence>
<feature type="compositionally biased region" description="Low complexity" evidence="6">
    <location>
        <begin position="440"/>
        <end position="454"/>
    </location>
</feature>
<evidence type="ECO:0000256" key="3">
    <source>
        <dbReference type="ARBA" id="ARBA00022723"/>
    </source>
</evidence>
<dbReference type="GO" id="GO:0046872">
    <property type="term" value="F:metal ion binding"/>
    <property type="evidence" value="ECO:0007669"/>
    <property type="project" value="UniProtKB-KW"/>
</dbReference>